<feature type="region of interest" description="Disordered" evidence="1">
    <location>
        <begin position="90"/>
        <end position="110"/>
    </location>
</feature>
<evidence type="ECO:0000313" key="4">
    <source>
        <dbReference type="Proteomes" id="UP000502996"/>
    </source>
</evidence>
<dbReference type="KEGG" id="nano:G5V58_19570"/>
<keyword evidence="2" id="KW-0472">Membrane</keyword>
<evidence type="ECO:0000313" key="3">
    <source>
        <dbReference type="EMBL" id="QIG44685.1"/>
    </source>
</evidence>
<feature type="transmembrane region" description="Helical" evidence="2">
    <location>
        <begin position="152"/>
        <end position="172"/>
    </location>
</feature>
<organism evidence="3 4">
    <name type="scientific">Nocardioides anomalus</name>
    <dbReference type="NCBI Taxonomy" id="2712223"/>
    <lineage>
        <taxon>Bacteria</taxon>
        <taxon>Bacillati</taxon>
        <taxon>Actinomycetota</taxon>
        <taxon>Actinomycetes</taxon>
        <taxon>Propionibacteriales</taxon>
        <taxon>Nocardioidaceae</taxon>
        <taxon>Nocardioides</taxon>
    </lineage>
</organism>
<keyword evidence="2" id="KW-0812">Transmembrane</keyword>
<keyword evidence="4" id="KW-1185">Reference proteome</keyword>
<dbReference type="Proteomes" id="UP000502996">
    <property type="component" value="Chromosome"/>
</dbReference>
<feature type="compositionally biased region" description="Basic and acidic residues" evidence="1">
    <location>
        <begin position="16"/>
        <end position="39"/>
    </location>
</feature>
<dbReference type="RefSeq" id="WP_165236477.1">
    <property type="nucleotide sequence ID" value="NZ_CP049257.1"/>
</dbReference>
<gene>
    <name evidence="3" type="ORF">G5V58_19570</name>
</gene>
<keyword evidence="2" id="KW-1133">Transmembrane helix</keyword>
<proteinExistence type="predicted"/>
<name>A0A6G6WHW2_9ACTN</name>
<reference evidence="3 4" key="1">
    <citation type="submission" date="2020-02" db="EMBL/GenBank/DDBJ databases">
        <title>Full genome sequence of Nocardioides sp. R-3366.</title>
        <authorList>
            <person name="Im W.-T."/>
        </authorList>
    </citation>
    <scope>NUCLEOTIDE SEQUENCE [LARGE SCALE GENOMIC DNA]</scope>
    <source>
        <strain evidence="3 4">R-3366</strain>
    </source>
</reference>
<evidence type="ECO:0000256" key="2">
    <source>
        <dbReference type="SAM" id="Phobius"/>
    </source>
</evidence>
<feature type="compositionally biased region" description="Low complexity" evidence="1">
    <location>
        <begin position="91"/>
        <end position="100"/>
    </location>
</feature>
<dbReference type="EMBL" id="CP049257">
    <property type="protein sequence ID" value="QIG44685.1"/>
    <property type="molecule type" value="Genomic_DNA"/>
</dbReference>
<feature type="compositionally biased region" description="Pro residues" evidence="1">
    <location>
        <begin position="101"/>
        <end position="110"/>
    </location>
</feature>
<protein>
    <submittedName>
        <fullName evidence="3">Uncharacterized protein</fullName>
    </submittedName>
</protein>
<evidence type="ECO:0000256" key="1">
    <source>
        <dbReference type="SAM" id="MobiDB-lite"/>
    </source>
</evidence>
<feature type="transmembrane region" description="Helical" evidence="2">
    <location>
        <begin position="126"/>
        <end position="146"/>
    </location>
</feature>
<accession>A0A6G6WHW2</accession>
<feature type="region of interest" description="Disordered" evidence="1">
    <location>
        <begin position="1"/>
        <end position="39"/>
    </location>
</feature>
<dbReference type="AlphaFoldDB" id="A0A6G6WHW2"/>
<sequence>MSSPLEREPSPWVRKLRSDPVSERVAEAESARIDADTARREAELKAQEALAEQKRAEAVRVAAETTAAALARERDEALRRVAELEAELEATGETAAVEAPEPAPTAPARPAPGDVAFAPVRRGAGVVVVLALADLAAAAVAVYLAYHDRLATAPGLLAVAVTIALAASLRIGDRPESSVAIKQGTVVVTRPGGTERADLTDERTLVELVGAGPERRVVLLRKGKPTVTVDRSVVDVDRFVTAVRRWRPEA</sequence>